<comment type="caution">
    <text evidence="1">The sequence shown here is derived from an EMBL/GenBank/DDBJ whole genome shotgun (WGS) entry which is preliminary data.</text>
</comment>
<evidence type="ECO:0000313" key="1">
    <source>
        <dbReference type="EMBL" id="RUS93916.1"/>
    </source>
</evidence>
<dbReference type="EMBL" id="RSCL01000054">
    <property type="protein sequence ID" value="RUS93916.1"/>
    <property type="molecule type" value="Genomic_DNA"/>
</dbReference>
<keyword evidence="2" id="KW-1185">Reference proteome</keyword>
<dbReference type="OrthoDB" id="517054at2"/>
<gene>
    <name evidence="1" type="ORF">DSM106972_095150</name>
</gene>
<dbReference type="RefSeq" id="WP_127087432.1">
    <property type="nucleotide sequence ID" value="NZ_RSCL01000054.1"/>
</dbReference>
<dbReference type="AlphaFoldDB" id="A0A3S1BYU0"/>
<proteinExistence type="predicted"/>
<protein>
    <submittedName>
        <fullName evidence="1">Uncharacterized protein</fullName>
    </submittedName>
</protein>
<reference evidence="1" key="2">
    <citation type="journal article" date="2019" name="Genome Biol. Evol.">
        <title>Day and night: Metabolic profiles and evolutionary relationships of six axenic non-marine cyanobacteria.</title>
        <authorList>
            <person name="Will S.E."/>
            <person name="Henke P."/>
            <person name="Boedeker C."/>
            <person name="Huang S."/>
            <person name="Brinkmann H."/>
            <person name="Rohde M."/>
            <person name="Jarek M."/>
            <person name="Friedl T."/>
            <person name="Seufert S."/>
            <person name="Schumacher M."/>
            <person name="Overmann J."/>
            <person name="Neumann-Schaal M."/>
            <person name="Petersen J."/>
        </authorList>
    </citation>
    <scope>NUCLEOTIDE SEQUENCE [LARGE SCALE GENOMIC DNA]</scope>
    <source>
        <strain evidence="1">PCC 7102</strain>
    </source>
</reference>
<evidence type="ECO:0000313" key="2">
    <source>
        <dbReference type="Proteomes" id="UP000271624"/>
    </source>
</evidence>
<name>A0A3S1BYU0_9CYAN</name>
<sequence length="108" mass="12582">MNYCTNGKIYNSQDIQNLDREEIQYLSCFQRLASAFNPQYYDILINKEDYGRLLFVDLIDRISLTAVKIYLKDAHKPIDDPVNGNVIQAAINHFQSGNEEKLILNRRV</sequence>
<reference evidence="1" key="1">
    <citation type="submission" date="2018-12" db="EMBL/GenBank/DDBJ databases">
        <authorList>
            <person name="Will S."/>
            <person name="Neumann-Schaal M."/>
            <person name="Henke P."/>
        </authorList>
    </citation>
    <scope>NUCLEOTIDE SEQUENCE</scope>
    <source>
        <strain evidence="1">PCC 7102</strain>
    </source>
</reference>
<organism evidence="1 2">
    <name type="scientific">Dulcicalothrix desertica PCC 7102</name>
    <dbReference type="NCBI Taxonomy" id="232991"/>
    <lineage>
        <taxon>Bacteria</taxon>
        <taxon>Bacillati</taxon>
        <taxon>Cyanobacteriota</taxon>
        <taxon>Cyanophyceae</taxon>
        <taxon>Nostocales</taxon>
        <taxon>Calotrichaceae</taxon>
        <taxon>Dulcicalothrix</taxon>
    </lineage>
</organism>
<dbReference type="Proteomes" id="UP000271624">
    <property type="component" value="Unassembled WGS sequence"/>
</dbReference>
<accession>A0A3S1BYU0</accession>